<comment type="caution">
    <text evidence="2">The sequence shown here is derived from an EMBL/GenBank/DDBJ whole genome shotgun (WGS) entry which is preliminary data.</text>
</comment>
<dbReference type="InterPro" id="IPR004101">
    <property type="entry name" value="Mur_ligase_C"/>
</dbReference>
<sequence length="115" mass="12551">MIALFGCGGDRDRGKRPIMGEIAGRLADYCILTSDNPRNEEPEAIIREIAAGIPEGTPYEIEPDRHKAIERAIGTAEPGDIILIAGKGHESYQEIKGVRHPFDDRKAVKTVLSGQ</sequence>
<gene>
    <name evidence="2" type="primary">murE_58</name>
    <name evidence="2" type="ORF">SDC9_195875</name>
</gene>
<dbReference type="EC" id="6.3.2.13" evidence="2"/>
<name>A0A645ICT8_9ZZZZ</name>
<organism evidence="2">
    <name type="scientific">bioreactor metagenome</name>
    <dbReference type="NCBI Taxonomy" id="1076179"/>
    <lineage>
        <taxon>unclassified sequences</taxon>
        <taxon>metagenomes</taxon>
        <taxon>ecological metagenomes</taxon>
    </lineage>
</organism>
<evidence type="ECO:0000313" key="2">
    <source>
        <dbReference type="EMBL" id="MPN48269.1"/>
    </source>
</evidence>
<dbReference type="InterPro" id="IPR036615">
    <property type="entry name" value="Mur_ligase_C_dom_sf"/>
</dbReference>
<dbReference type="PANTHER" id="PTHR23135:SF4">
    <property type="entry name" value="UDP-N-ACETYLMURAMOYL-L-ALANYL-D-GLUTAMATE--2,6-DIAMINOPIMELATE LIGASE MURE HOMOLOG, CHLOROPLASTIC"/>
    <property type="match status" value="1"/>
</dbReference>
<feature type="domain" description="Mur ligase C-terminal" evidence="1">
    <location>
        <begin position="2"/>
        <end position="88"/>
    </location>
</feature>
<dbReference type="Pfam" id="PF02875">
    <property type="entry name" value="Mur_ligase_C"/>
    <property type="match status" value="1"/>
</dbReference>
<dbReference type="Gene3D" id="3.90.190.20">
    <property type="entry name" value="Mur ligase, C-terminal domain"/>
    <property type="match status" value="1"/>
</dbReference>
<proteinExistence type="predicted"/>
<dbReference type="GO" id="GO:0008765">
    <property type="term" value="F:UDP-N-acetylmuramoylalanyl-D-glutamate-2,6-diaminopimelate ligase activity"/>
    <property type="evidence" value="ECO:0007669"/>
    <property type="project" value="UniProtKB-EC"/>
</dbReference>
<reference evidence="2" key="1">
    <citation type="submission" date="2019-08" db="EMBL/GenBank/DDBJ databases">
        <authorList>
            <person name="Kucharzyk K."/>
            <person name="Murdoch R.W."/>
            <person name="Higgins S."/>
            <person name="Loffler F."/>
        </authorList>
    </citation>
    <scope>NUCLEOTIDE SEQUENCE</scope>
</reference>
<dbReference type="EMBL" id="VSSQ01110423">
    <property type="protein sequence ID" value="MPN48269.1"/>
    <property type="molecule type" value="Genomic_DNA"/>
</dbReference>
<dbReference type="SUPFAM" id="SSF53244">
    <property type="entry name" value="MurD-like peptide ligases, peptide-binding domain"/>
    <property type="match status" value="1"/>
</dbReference>
<dbReference type="AlphaFoldDB" id="A0A645ICT8"/>
<keyword evidence="2" id="KW-0436">Ligase</keyword>
<dbReference type="PANTHER" id="PTHR23135">
    <property type="entry name" value="MUR LIGASE FAMILY MEMBER"/>
    <property type="match status" value="1"/>
</dbReference>
<protein>
    <submittedName>
        <fullName evidence="2">UDP-N-acetylmuramoyl-L-alanyl-D-glutamate--2, 6-diaminopimelate ligase</fullName>
        <ecNumber evidence="2">6.3.2.13</ecNumber>
    </submittedName>
</protein>
<evidence type="ECO:0000259" key="1">
    <source>
        <dbReference type="Pfam" id="PF02875"/>
    </source>
</evidence>
<accession>A0A645ICT8</accession>